<dbReference type="OrthoDB" id="5272396at2759"/>
<dbReference type="PANTHER" id="PTHR42085:SF1">
    <property type="entry name" value="F-BOX DOMAIN-CONTAINING PROTEIN"/>
    <property type="match status" value="1"/>
</dbReference>
<accession>A0A2K1QPD3</accession>
<dbReference type="PANTHER" id="PTHR42085">
    <property type="entry name" value="F-BOX DOMAIN-CONTAINING PROTEIN"/>
    <property type="match status" value="1"/>
</dbReference>
<sequence length="363" mass="41936">MAPKRKRISDAGDGESSLHLVATSLDGVKQFSQFKQAKSQHVQTIALESSSRFSTTPIIIQAGLFKGHQALLIRPEVVPRKDSTFLDLPLEIRNMIYAELFGPSSDKVHIASRKNRGKLHCYFLKKVRRKFPGYNPYMDLRKVALDSRIGIFRTNRQVYDETTNYFFGTKTFVAPGPNQLATFLQSCGQSHMIRHIEVTRPALHQLQHCLHVLQDTTVDLRSITLPAMYWISDPEDMCWARYIDDLFRKNFHKHFLHLLEHYQECGNQERDADDVAAIIKLDYSEKLCSYEECRSDNSSTCRAMEDFAKELHGKFVDHLTTFRKISEVAKEDDYTYLDQAPAPERRETGRPKRNAVHKMSYAE</sequence>
<evidence type="ECO:0000259" key="2">
    <source>
        <dbReference type="Pfam" id="PF24864"/>
    </source>
</evidence>
<gene>
    <name evidence="3" type="ORF">CAC42_4919</name>
</gene>
<dbReference type="InterPro" id="IPR038883">
    <property type="entry name" value="AN11006-like"/>
</dbReference>
<evidence type="ECO:0000256" key="1">
    <source>
        <dbReference type="SAM" id="MobiDB-lite"/>
    </source>
</evidence>
<comment type="caution">
    <text evidence="3">The sequence shown here is derived from an EMBL/GenBank/DDBJ whole genome shotgun (WGS) entry which is preliminary data.</text>
</comment>
<name>A0A2K1QPD3_9PEZI</name>
<proteinExistence type="predicted"/>
<dbReference type="InterPro" id="IPR056632">
    <property type="entry name" value="DUF7730"/>
</dbReference>
<dbReference type="Proteomes" id="UP000243797">
    <property type="component" value="Unassembled WGS sequence"/>
</dbReference>
<protein>
    <recommendedName>
        <fullName evidence="2">DUF7730 domain-containing protein</fullName>
    </recommendedName>
</protein>
<dbReference type="AlphaFoldDB" id="A0A2K1QPD3"/>
<reference evidence="3 4" key="1">
    <citation type="submission" date="2017-06" db="EMBL/GenBank/DDBJ databases">
        <title>Draft genome sequence of a variant of Elsinoe murrayae.</title>
        <authorList>
            <person name="Cheng Q."/>
        </authorList>
    </citation>
    <scope>NUCLEOTIDE SEQUENCE [LARGE SCALE GENOMIC DNA]</scope>
    <source>
        <strain evidence="3 4">CQ-2017a</strain>
    </source>
</reference>
<keyword evidence="4" id="KW-1185">Reference proteome</keyword>
<dbReference type="InParanoid" id="A0A2K1QPD3"/>
<feature type="region of interest" description="Disordered" evidence="1">
    <location>
        <begin position="336"/>
        <end position="363"/>
    </location>
</feature>
<evidence type="ECO:0000313" key="4">
    <source>
        <dbReference type="Proteomes" id="UP000243797"/>
    </source>
</evidence>
<feature type="domain" description="DUF7730" evidence="2">
    <location>
        <begin position="81"/>
        <end position="198"/>
    </location>
</feature>
<dbReference type="EMBL" id="NKHZ01000055">
    <property type="protein sequence ID" value="PNS16955.1"/>
    <property type="molecule type" value="Genomic_DNA"/>
</dbReference>
<dbReference type="Pfam" id="PF24864">
    <property type="entry name" value="DUF7730"/>
    <property type="match status" value="1"/>
</dbReference>
<organism evidence="3 4">
    <name type="scientific">Sphaceloma murrayae</name>
    <dbReference type="NCBI Taxonomy" id="2082308"/>
    <lineage>
        <taxon>Eukaryota</taxon>
        <taxon>Fungi</taxon>
        <taxon>Dikarya</taxon>
        <taxon>Ascomycota</taxon>
        <taxon>Pezizomycotina</taxon>
        <taxon>Dothideomycetes</taxon>
        <taxon>Dothideomycetidae</taxon>
        <taxon>Myriangiales</taxon>
        <taxon>Elsinoaceae</taxon>
        <taxon>Sphaceloma</taxon>
    </lineage>
</organism>
<evidence type="ECO:0000313" key="3">
    <source>
        <dbReference type="EMBL" id="PNS16955.1"/>
    </source>
</evidence>